<dbReference type="NCBIfam" id="NF047389">
    <property type="entry name" value="ATPase_Sll1717"/>
    <property type="match status" value="1"/>
</dbReference>
<accession>A0A0X4ET92</accession>
<dbReference type="Proteomes" id="UP000064715">
    <property type="component" value="Unassembled WGS sequence"/>
</dbReference>
<reference evidence="2" key="1">
    <citation type="submission" date="2016-01" db="EMBL/GenBank/DDBJ databases">
        <title>WGS of SAMN04407783.</title>
        <authorList>
            <person name="Adams M."/>
            <person name="Sutton G."/>
            <person name="Nelson K."/>
            <person name="Thaden J."/>
            <person name="Fowler V."/>
            <person name="Mccorrison J."/>
            <person name="Sanka R."/>
            <person name="Brinkac L."/>
            <person name="Nierman W."/>
        </authorList>
    </citation>
    <scope>NUCLEOTIDE SEQUENCE [LARGE SCALE GENOMIC DNA]</scope>
    <source>
        <strain evidence="2">GN04363</strain>
    </source>
</reference>
<protein>
    <recommendedName>
        <fullName evidence="3">ATPase</fullName>
    </recommendedName>
</protein>
<evidence type="ECO:0000313" key="1">
    <source>
        <dbReference type="EMBL" id="KUQ84911.1"/>
    </source>
</evidence>
<dbReference type="InterPro" id="IPR059206">
    <property type="entry name" value="Sll1717-like"/>
</dbReference>
<sequence length="516" mass="59526">MKISDIYLGTTDAKNELLTNSPDERLRFKKLYVVPPALNVDKYINHNKYFITGLKGTGKTALLRYISIVLDEQKNTTSKFILFKSEVSEETKKDFSKASRIEEVIENSSDFEGSDFENVWRWFIYKVISDMITQSGIDAFQKNENLSRFHALMRSEKAEENERGFFSKLIPSIRKGNIEISKDPKLNLDFDWDNNGVAKISFYKLIQEADSAFESLQPSKDGVNVFFDELELNYTTKKQYQRDSRLLRDLIITIERINSICKRSGFNLCLFAAIRSEVLNSVDSLGKEINKPLTDFGTDIVWNRAGVDSIQQPLLHIVEQRINNSREEFGLGVLHPAELWSTYFPKLIHNKKPQTYLLHNSWYRPRDIVRLLLSAQESYGEESTFSTQSLEAIRKRYSSACWVELTEELKAKYKSEEINGIKNILYGYTQISTIQEISTHAESIAQSYPDTKKLLEKSSMTEILIDLYRIGVIGNYSSESQAGKKRFRFSFRGDDDILLGQKIYIHNALKAHLSID</sequence>
<dbReference type="AlphaFoldDB" id="A0A0X4ET92"/>
<dbReference type="EMBL" id="LRCR01000009">
    <property type="protein sequence ID" value="KUQ84911.1"/>
    <property type="molecule type" value="Genomic_DNA"/>
</dbReference>
<proteinExistence type="predicted"/>
<keyword evidence="2" id="KW-1185">Reference proteome</keyword>
<gene>
    <name evidence="1" type="ORF">AWI28_12995</name>
</gene>
<evidence type="ECO:0008006" key="3">
    <source>
        <dbReference type="Google" id="ProtNLM"/>
    </source>
</evidence>
<comment type="caution">
    <text evidence="1">The sequence shown here is derived from an EMBL/GenBank/DDBJ whole genome shotgun (WGS) entry which is preliminary data.</text>
</comment>
<dbReference type="RefSeq" id="WP_059310753.1">
    <property type="nucleotide sequence ID" value="NZ_LRCR01000009.1"/>
</dbReference>
<dbReference type="OrthoDB" id="100386at2"/>
<evidence type="ECO:0000313" key="2">
    <source>
        <dbReference type="Proteomes" id="UP000064715"/>
    </source>
</evidence>
<organism evidence="1 2">
    <name type="scientific">Enterobacter genomosp. O</name>
    <dbReference type="NCBI Taxonomy" id="2364150"/>
    <lineage>
        <taxon>Bacteria</taxon>
        <taxon>Pseudomonadati</taxon>
        <taxon>Pseudomonadota</taxon>
        <taxon>Gammaproteobacteria</taxon>
        <taxon>Enterobacterales</taxon>
        <taxon>Enterobacteriaceae</taxon>
        <taxon>Enterobacter</taxon>
        <taxon>Enterobacter cloacae complex</taxon>
        <taxon>Enterobacter cloacae complex clade O</taxon>
    </lineage>
</organism>
<name>A0A0X4ET92_9ENTR</name>